<gene>
    <name evidence="2" type="ORF">CELE_F44G4.7</name>
    <name evidence="2 4" type="ORF">F44G4.7</name>
</gene>
<evidence type="ECO:0000313" key="2">
    <source>
        <dbReference type="EMBL" id="CAA90123.2"/>
    </source>
</evidence>
<dbReference type="Proteomes" id="UP000001940">
    <property type="component" value="Chromosome II"/>
</dbReference>
<name>Q20417_CAEEL</name>
<dbReference type="AlphaFoldDB" id="Q20417"/>
<evidence type="ECO:0000256" key="1">
    <source>
        <dbReference type="SAM" id="MobiDB-lite"/>
    </source>
</evidence>
<dbReference type="STRING" id="6239.F44G4.7.1"/>
<keyword evidence="3" id="KW-1185">Reference proteome</keyword>
<evidence type="ECO:0000313" key="4">
    <source>
        <dbReference type="WormBase" id="F44G4.7"/>
    </source>
</evidence>
<proteinExistence type="predicted"/>
<dbReference type="RefSeq" id="NP_495924.2">
    <property type="nucleotide sequence ID" value="NM_063523.4"/>
</dbReference>
<accession>Q20417</accession>
<dbReference type="HOGENOM" id="CLU_685577_0_0_1"/>
<dbReference type="KEGG" id="cel:CELE_F44G4.7"/>
<protein>
    <submittedName>
        <fullName evidence="2">Uncharacterized protein</fullName>
    </submittedName>
</protein>
<dbReference type="EMBL" id="BX284602">
    <property type="protein sequence ID" value="CAA90123.2"/>
    <property type="molecule type" value="Genomic_DNA"/>
</dbReference>
<feature type="compositionally biased region" description="Polar residues" evidence="1">
    <location>
        <begin position="52"/>
        <end position="65"/>
    </location>
</feature>
<dbReference type="AGR" id="WB:WBGene00009716"/>
<dbReference type="OrthoDB" id="5778779at2759"/>
<organism evidence="2 3">
    <name type="scientific">Caenorhabditis elegans</name>
    <dbReference type="NCBI Taxonomy" id="6239"/>
    <lineage>
        <taxon>Eukaryota</taxon>
        <taxon>Metazoa</taxon>
        <taxon>Ecdysozoa</taxon>
        <taxon>Nematoda</taxon>
        <taxon>Chromadorea</taxon>
        <taxon>Rhabditida</taxon>
        <taxon>Rhabditina</taxon>
        <taxon>Rhabditomorpha</taxon>
        <taxon>Rhabditoidea</taxon>
        <taxon>Rhabditidae</taxon>
        <taxon>Peloderinae</taxon>
        <taxon>Caenorhabditis</taxon>
    </lineage>
</organism>
<dbReference type="CTD" id="185763"/>
<dbReference type="PIR" id="T22210">
    <property type="entry name" value="T22210"/>
</dbReference>
<dbReference type="Bgee" id="WBGene00009716">
    <property type="expression patterns" value="Expressed in anatomical system and 3 other cell types or tissues"/>
</dbReference>
<dbReference type="UCSC" id="F44G4.7">
    <property type="organism name" value="c. elegans"/>
</dbReference>
<dbReference type="FunCoup" id="Q20417">
    <property type="interactions" value="1522"/>
</dbReference>
<dbReference type="OMA" id="HPSDTWQ"/>
<feature type="region of interest" description="Disordered" evidence="1">
    <location>
        <begin position="36"/>
        <end position="87"/>
    </location>
</feature>
<dbReference type="WormBase" id="F44G4.7">
    <property type="protein sequence ID" value="CE37837"/>
    <property type="gene ID" value="WBGene00009716"/>
</dbReference>
<dbReference type="InParanoid" id="Q20417"/>
<dbReference type="GeneID" id="185763"/>
<dbReference type="eggNOG" id="ENOG502TGQT">
    <property type="taxonomic scope" value="Eukaryota"/>
</dbReference>
<evidence type="ECO:0000313" key="3">
    <source>
        <dbReference type="Proteomes" id="UP000001940"/>
    </source>
</evidence>
<sequence>MSLKEDAIEAILNAQNSAWNTLPKLVHRAALPPIAPKTTPSMLVKGEEASRPATSVGSRPPTSSIGFPALPKLGTKPMKSISEKPQTPLYPIPRTNIGFTLNLNDIDENEVLRPESAASTVMESERELTKKILNVPKTFAGFRELSVDLDQVSSEDIMNMLQGSYSQDHHHSGFLSIATVLSSIRTIHPSDTWQNLFDWLIATGLDSDGYPELAPPSSPNISYLVDYQMFFDVLLNDKQAREVLVNIPEVLDSDDGGSVFSHLPSRPTSSQEQREKWRVKLLIDLEMILSLHPDIDIERFKLATDKKIITVEELKMLFQIYGLAEHIQDIEQRIIDCFLTHNREFCFSAFVGCLNQINPAILRARTPTPPIVKLAPWCKGPLRKLDDSGVIPDLDASGSSLNFKSDSL</sequence>
<reference evidence="2 3" key="1">
    <citation type="journal article" date="1998" name="Science">
        <title>Genome sequence of the nematode C. elegans: a platform for investigating biology.</title>
        <authorList>
            <consortium name="The C. elegans sequencing consortium"/>
            <person name="Sulson J.E."/>
            <person name="Waterston R."/>
        </authorList>
    </citation>
    <scope>NUCLEOTIDE SEQUENCE [LARGE SCALE GENOMIC DNA]</scope>
    <source>
        <strain evidence="2 3">Bristol N2</strain>
    </source>
</reference>
<dbReference type="PaxDb" id="6239-F44G4.7"/>